<feature type="repeat" description="WD" evidence="6">
    <location>
        <begin position="277"/>
        <end position="319"/>
    </location>
</feature>
<reference evidence="9" key="1">
    <citation type="submission" date="2011-03" db="EMBL/GenBank/DDBJ databases">
        <title>The genome sequence of Vavraia culicis strain floridensis.</title>
        <authorList>
            <consortium name="The Broad Institute Genome Sequencing Platform"/>
            <person name="Cuomo C."/>
            <person name="Becnel J."/>
            <person name="Sanscrainte N."/>
            <person name="Young S.K."/>
            <person name="Zeng Q."/>
            <person name="Gargeya S."/>
            <person name="Fitzgerald M."/>
            <person name="Haas B."/>
            <person name="Abouelleil A."/>
            <person name="Alvarado L."/>
            <person name="Arachchi H.M."/>
            <person name="Berlin A."/>
            <person name="Chapman S.B."/>
            <person name="Gearin G."/>
            <person name="Goldberg J."/>
            <person name="Griggs A."/>
            <person name="Gujja S."/>
            <person name="Hansen M."/>
            <person name="Heiman D."/>
            <person name="Howarth C."/>
            <person name="Larimer J."/>
            <person name="Lui A."/>
            <person name="MacDonald P.J.P."/>
            <person name="McCowen C."/>
            <person name="Montmayeur A."/>
            <person name="Murphy C."/>
            <person name="Neiman D."/>
            <person name="Pearson M."/>
            <person name="Priest M."/>
            <person name="Roberts A."/>
            <person name="Saif S."/>
            <person name="Shea T."/>
            <person name="Sisk P."/>
            <person name="Stolte C."/>
            <person name="Sykes S."/>
            <person name="Wortman J."/>
            <person name="Nusbaum C."/>
            <person name="Birren B."/>
        </authorList>
    </citation>
    <scope>NUCLEOTIDE SEQUENCE [LARGE SCALE GENOMIC DNA]</scope>
    <source>
        <strain evidence="9">floridensis</strain>
    </source>
</reference>
<accession>L2GQ99</accession>
<keyword evidence="3" id="KW-0677">Repeat</keyword>
<feature type="repeat" description="WD" evidence="6">
    <location>
        <begin position="234"/>
        <end position="276"/>
    </location>
</feature>
<feature type="repeat" description="WD" evidence="6">
    <location>
        <begin position="321"/>
        <end position="363"/>
    </location>
</feature>
<dbReference type="Pfam" id="PF12265">
    <property type="entry name" value="CAF1C_H4-bd"/>
    <property type="match status" value="1"/>
</dbReference>
<dbReference type="PRINTS" id="PR00320">
    <property type="entry name" value="GPROTEINBRPT"/>
</dbReference>
<proteinExistence type="predicted"/>
<dbReference type="InterPro" id="IPR050459">
    <property type="entry name" value="WD_repeat_RBAP46/RBAP48/MSI1"/>
</dbReference>
<dbReference type="SMART" id="SM00320">
    <property type="entry name" value="WD40"/>
    <property type="match status" value="5"/>
</dbReference>
<dbReference type="Pfam" id="PF00400">
    <property type="entry name" value="WD40"/>
    <property type="match status" value="5"/>
</dbReference>
<dbReference type="OMA" id="PHEEGCL"/>
<dbReference type="GO" id="GO:0005634">
    <property type="term" value="C:nucleus"/>
    <property type="evidence" value="ECO:0007669"/>
    <property type="project" value="UniProtKB-SubCell"/>
</dbReference>
<dbReference type="InterPro" id="IPR020472">
    <property type="entry name" value="WD40_PAC1"/>
</dbReference>
<evidence type="ECO:0000313" key="8">
    <source>
        <dbReference type="EMBL" id="ELA45841.1"/>
    </source>
</evidence>
<keyword evidence="5" id="KW-0539">Nucleus</keyword>
<dbReference type="FunCoup" id="L2GQ99">
    <property type="interactions" value="288"/>
</dbReference>
<keyword evidence="4" id="KW-0156">Chromatin regulator</keyword>
<evidence type="ECO:0000256" key="6">
    <source>
        <dbReference type="PROSITE-ProRule" id="PRU00221"/>
    </source>
</evidence>
<dbReference type="PROSITE" id="PS50082">
    <property type="entry name" value="WD_REPEATS_2"/>
    <property type="match status" value="3"/>
</dbReference>
<gene>
    <name evidence="8" type="ORF">VCUG_02672</name>
</gene>
<evidence type="ECO:0000256" key="2">
    <source>
        <dbReference type="ARBA" id="ARBA00022574"/>
    </source>
</evidence>
<protein>
    <recommendedName>
        <fullName evidence="7">Histone-binding protein RBBP4-like N-terminal domain-containing protein</fullName>
    </recommendedName>
</protein>
<dbReference type="InterPro" id="IPR015943">
    <property type="entry name" value="WD40/YVTN_repeat-like_dom_sf"/>
</dbReference>
<sequence length="422" mass="47932">MGVGGCLVIKSTGTVCAQERTNSIFCCSPPRGTRTQKMSVEDEAKLKEQKIINEEYKLWKKNAPYLYDMLVTHSLSWPSLSVQFFPEATRNEASSTTTQRLLISTHTSQNEDEFIKILSATIPDTVFSDEESYDVRMDTEQQIRVKDDVNRTRMSHKMSNLIAARSDSEDVHVFDYTKHLSMETAFMPELVLKGHEKGGYGLSWNYNNKNVLATSGEDGLVCVFDIEKNTAERLTGHDGVVGDCCFSFFNENVLFSCGDDKNIIVWDTRTKKHEKIENAHTAEIYALNCSMLEDNVVCTGSKDTSVRVWDMRRTQKELFTLLSHKKEVLQVQFSPHFSNILASSGTDRRVCVWDLDRVGTLQTVEEKEDGPPELLFLHGGHTNTVCDFSFNSLEPWEIASVAEDNVIQIWQMSRVEKDKDVD</sequence>
<dbReference type="RefSeq" id="XP_008075679.1">
    <property type="nucleotide sequence ID" value="XM_008077488.1"/>
</dbReference>
<keyword evidence="9" id="KW-1185">Reference proteome</keyword>
<dbReference type="OrthoDB" id="427795at2759"/>
<dbReference type="EMBL" id="GL877523">
    <property type="protein sequence ID" value="ELA45841.1"/>
    <property type="molecule type" value="Genomic_DNA"/>
</dbReference>
<dbReference type="AlphaFoldDB" id="L2GQ99"/>
<dbReference type="PROSITE" id="PS00678">
    <property type="entry name" value="WD_REPEATS_1"/>
    <property type="match status" value="3"/>
</dbReference>
<dbReference type="VEuPathDB" id="MicrosporidiaDB:VCUG_02672"/>
<keyword evidence="2 6" id="KW-0853">WD repeat</keyword>
<name>L2GQ99_VAVCU</name>
<evidence type="ECO:0000259" key="7">
    <source>
        <dbReference type="Pfam" id="PF12265"/>
    </source>
</evidence>
<dbReference type="SUPFAM" id="SSF50978">
    <property type="entry name" value="WD40 repeat-like"/>
    <property type="match status" value="1"/>
</dbReference>
<dbReference type="InterPro" id="IPR036322">
    <property type="entry name" value="WD40_repeat_dom_sf"/>
</dbReference>
<dbReference type="HOGENOM" id="CLU_020445_3_1_1"/>
<dbReference type="InterPro" id="IPR022052">
    <property type="entry name" value="Histone-bd_RBBP4-like_N"/>
</dbReference>
<evidence type="ECO:0000256" key="1">
    <source>
        <dbReference type="ARBA" id="ARBA00004123"/>
    </source>
</evidence>
<comment type="subcellular location">
    <subcellularLocation>
        <location evidence="1">Nucleus</location>
    </subcellularLocation>
</comment>
<evidence type="ECO:0000256" key="4">
    <source>
        <dbReference type="ARBA" id="ARBA00022853"/>
    </source>
</evidence>
<dbReference type="Proteomes" id="UP000011081">
    <property type="component" value="Unassembled WGS sequence"/>
</dbReference>
<dbReference type="PANTHER" id="PTHR22850">
    <property type="entry name" value="WD40 REPEAT FAMILY"/>
    <property type="match status" value="1"/>
</dbReference>
<evidence type="ECO:0000313" key="9">
    <source>
        <dbReference type="Proteomes" id="UP000011081"/>
    </source>
</evidence>
<organism evidence="8 9">
    <name type="scientific">Vavraia culicis (isolate floridensis)</name>
    <name type="common">Microsporidian parasite</name>
    <dbReference type="NCBI Taxonomy" id="948595"/>
    <lineage>
        <taxon>Eukaryota</taxon>
        <taxon>Fungi</taxon>
        <taxon>Fungi incertae sedis</taxon>
        <taxon>Microsporidia</taxon>
        <taxon>Pleistophoridae</taxon>
        <taxon>Vavraia</taxon>
    </lineage>
</organism>
<dbReference type="PROSITE" id="PS50294">
    <property type="entry name" value="WD_REPEATS_REGION"/>
    <property type="match status" value="1"/>
</dbReference>
<dbReference type="Gene3D" id="2.130.10.10">
    <property type="entry name" value="YVTN repeat-like/Quinoprotein amine dehydrogenase"/>
    <property type="match status" value="1"/>
</dbReference>
<dbReference type="STRING" id="948595.L2GQ99"/>
<evidence type="ECO:0000256" key="3">
    <source>
        <dbReference type="ARBA" id="ARBA00022737"/>
    </source>
</evidence>
<evidence type="ECO:0000256" key="5">
    <source>
        <dbReference type="ARBA" id="ARBA00023242"/>
    </source>
</evidence>
<dbReference type="GeneID" id="19880530"/>
<dbReference type="InParanoid" id="L2GQ99"/>
<dbReference type="GO" id="GO:0006325">
    <property type="term" value="P:chromatin organization"/>
    <property type="evidence" value="ECO:0007669"/>
    <property type="project" value="UniProtKB-KW"/>
</dbReference>
<dbReference type="InterPro" id="IPR001680">
    <property type="entry name" value="WD40_rpt"/>
</dbReference>
<feature type="domain" description="Histone-binding protein RBBP4-like N-terminal" evidence="7">
    <location>
        <begin position="54"/>
        <end position="123"/>
    </location>
</feature>
<dbReference type="InterPro" id="IPR019775">
    <property type="entry name" value="WD40_repeat_CS"/>
</dbReference>